<reference evidence="2" key="1">
    <citation type="submission" date="2024-07" db="EMBL/GenBank/DDBJ databases">
        <title>Two chromosome-level genome assemblies of Korean endemic species Abeliophyllum distichum and Forsythia ovata (Oleaceae).</title>
        <authorList>
            <person name="Jang H."/>
        </authorList>
    </citation>
    <scope>NUCLEOTIDE SEQUENCE [LARGE SCALE GENOMIC DNA]</scope>
</reference>
<dbReference type="EMBL" id="JBFOLJ010000002">
    <property type="protein sequence ID" value="KAL2553214.1"/>
    <property type="molecule type" value="Genomic_DNA"/>
</dbReference>
<protein>
    <submittedName>
        <fullName evidence="1">Protein FAR1-RELATED SEQUENCE</fullName>
    </submittedName>
</protein>
<keyword evidence="2" id="KW-1185">Reference proteome</keyword>
<dbReference type="AlphaFoldDB" id="A0ABD1WU27"/>
<gene>
    <name evidence="1" type="ORF">Fot_06833</name>
</gene>
<dbReference type="PANTHER" id="PTHR46328">
    <property type="entry name" value="FAR-RED IMPAIRED RESPONSIVE (FAR1) FAMILY PROTEIN-RELATED"/>
    <property type="match status" value="1"/>
</dbReference>
<accession>A0ABD1WU27</accession>
<dbReference type="PANTHER" id="PTHR46328:SF43">
    <property type="entry name" value="FAR1 DOMAIN-CONTAINING PROTEIN"/>
    <property type="match status" value="1"/>
</dbReference>
<evidence type="ECO:0000313" key="1">
    <source>
        <dbReference type="EMBL" id="KAL2553214.1"/>
    </source>
</evidence>
<proteinExistence type="predicted"/>
<sequence>MVEKLTDKSPLLPHYKTWSSYISHHYRCLSPTSSLSPKTATVIDSSSIVTVMNPNLEPRDDMEFDTHEVAYELYKEYAKSVGFGTAKLNSRRSRASKEFID</sequence>
<comment type="caution">
    <text evidence="1">The sequence shown here is derived from an EMBL/GenBank/DDBJ whole genome shotgun (WGS) entry which is preliminary data.</text>
</comment>
<name>A0ABD1WU27_9LAMI</name>
<organism evidence="1 2">
    <name type="scientific">Forsythia ovata</name>
    <dbReference type="NCBI Taxonomy" id="205694"/>
    <lineage>
        <taxon>Eukaryota</taxon>
        <taxon>Viridiplantae</taxon>
        <taxon>Streptophyta</taxon>
        <taxon>Embryophyta</taxon>
        <taxon>Tracheophyta</taxon>
        <taxon>Spermatophyta</taxon>
        <taxon>Magnoliopsida</taxon>
        <taxon>eudicotyledons</taxon>
        <taxon>Gunneridae</taxon>
        <taxon>Pentapetalae</taxon>
        <taxon>asterids</taxon>
        <taxon>lamiids</taxon>
        <taxon>Lamiales</taxon>
        <taxon>Oleaceae</taxon>
        <taxon>Forsythieae</taxon>
        <taxon>Forsythia</taxon>
    </lineage>
</organism>
<dbReference type="Proteomes" id="UP001604277">
    <property type="component" value="Unassembled WGS sequence"/>
</dbReference>
<evidence type="ECO:0000313" key="2">
    <source>
        <dbReference type="Proteomes" id="UP001604277"/>
    </source>
</evidence>